<evidence type="ECO:0000313" key="2">
    <source>
        <dbReference type="EMBL" id="CAB4135139.1"/>
    </source>
</evidence>
<proteinExistence type="predicted"/>
<organism evidence="1">
    <name type="scientific">uncultured Caudovirales phage</name>
    <dbReference type="NCBI Taxonomy" id="2100421"/>
    <lineage>
        <taxon>Viruses</taxon>
        <taxon>Duplodnaviria</taxon>
        <taxon>Heunggongvirae</taxon>
        <taxon>Uroviricota</taxon>
        <taxon>Caudoviricetes</taxon>
        <taxon>Peduoviridae</taxon>
        <taxon>Maltschvirus</taxon>
        <taxon>Maltschvirus maltsch</taxon>
    </lineage>
</organism>
<dbReference type="EMBL" id="LR796249">
    <property type="protein sequence ID" value="CAB4131717.1"/>
    <property type="molecule type" value="Genomic_DNA"/>
</dbReference>
<evidence type="ECO:0000313" key="1">
    <source>
        <dbReference type="EMBL" id="CAB4131717.1"/>
    </source>
</evidence>
<gene>
    <name evidence="1" type="ORF">UFOVP127_232</name>
    <name evidence="2" type="ORF">UFOVP276_95</name>
</gene>
<reference evidence="1" key="1">
    <citation type="submission" date="2020-04" db="EMBL/GenBank/DDBJ databases">
        <authorList>
            <person name="Chiriac C."/>
            <person name="Salcher M."/>
            <person name="Ghai R."/>
            <person name="Kavagutti S V."/>
        </authorList>
    </citation>
    <scope>NUCLEOTIDE SEQUENCE</scope>
</reference>
<dbReference type="EMBL" id="LR796294">
    <property type="protein sequence ID" value="CAB4135139.1"/>
    <property type="molecule type" value="Genomic_DNA"/>
</dbReference>
<sequence length="247" mass="27692">MRVMHAFTGIHLDWYHDVPLVRDGKPVLFENGKRKGEQITNKAPCTGRKCEFCADKLPKSFGKKVHWSMGFGHIQNLVGAIDEIEKDCATCGGIGTIEKVTCDCEECGKPIITVSDFNLADEAQAAEYYRITGSPYKCKCGHTGWLMTQLECNNKDKVCQDPKPRSIYDCDLDVKRQGEGASSTVQIVRWTPTVLSEDLLEMAKPWNFSEIFCPDPLDVQAEILGVRNPYKDSAPQSRDYGKANFDK</sequence>
<name>A0A6J5LF59_9CAUD</name>
<protein>
    <submittedName>
        <fullName evidence="1">Uncharacterized protein</fullName>
    </submittedName>
</protein>
<accession>A0A6J5LF59</accession>